<evidence type="ECO:0000313" key="2">
    <source>
        <dbReference type="EMBL" id="KAJ6223754.1"/>
    </source>
</evidence>
<sequence length="165" mass="19111">MSSSCTNIILIGLIVSIINMIECQNRMQSPRPLLNGVITNEQRTQLEEMQKNWTNLRKKMCAVPSEETIQLEEAMNSCNKINHVFRIQQLLKPCHLIKATIQASNTTSYLDFERAECQFEECHMKVLDSPEYMEIMADLEKISMEERMAKAFERYKCISNALEAN</sequence>
<evidence type="ECO:0000313" key="3">
    <source>
        <dbReference type="Proteomes" id="UP001142055"/>
    </source>
</evidence>
<organism evidence="2 3">
    <name type="scientific">Blomia tropicalis</name>
    <name type="common">Mite</name>
    <dbReference type="NCBI Taxonomy" id="40697"/>
    <lineage>
        <taxon>Eukaryota</taxon>
        <taxon>Metazoa</taxon>
        <taxon>Ecdysozoa</taxon>
        <taxon>Arthropoda</taxon>
        <taxon>Chelicerata</taxon>
        <taxon>Arachnida</taxon>
        <taxon>Acari</taxon>
        <taxon>Acariformes</taxon>
        <taxon>Sarcoptiformes</taxon>
        <taxon>Astigmata</taxon>
        <taxon>Glycyphagoidea</taxon>
        <taxon>Echimyopodidae</taxon>
        <taxon>Blomia</taxon>
    </lineage>
</organism>
<gene>
    <name evidence="2" type="ORF">RDWZM_002299</name>
</gene>
<dbReference type="OMA" id="RIMADWE"/>
<protein>
    <submittedName>
        <fullName evidence="2">Uncharacterized protein</fullName>
    </submittedName>
</protein>
<dbReference type="Proteomes" id="UP001142055">
    <property type="component" value="Chromosome 1"/>
</dbReference>
<feature type="chain" id="PRO_5040133903" evidence="1">
    <location>
        <begin position="24"/>
        <end position="165"/>
    </location>
</feature>
<dbReference type="OrthoDB" id="6508468at2759"/>
<dbReference type="EMBL" id="JAPWDV010000001">
    <property type="protein sequence ID" value="KAJ6223754.1"/>
    <property type="molecule type" value="Genomic_DNA"/>
</dbReference>
<name>A0A9Q0MDL8_BLOTA</name>
<dbReference type="AlphaFoldDB" id="A0A9Q0MDL8"/>
<reference evidence="2" key="1">
    <citation type="submission" date="2022-12" db="EMBL/GenBank/DDBJ databases">
        <title>Genome assemblies of Blomia tropicalis.</title>
        <authorList>
            <person name="Cui Y."/>
        </authorList>
    </citation>
    <scope>NUCLEOTIDE SEQUENCE</scope>
    <source>
        <tissue evidence="2">Adult mites</tissue>
    </source>
</reference>
<comment type="caution">
    <text evidence="2">The sequence shown here is derived from an EMBL/GenBank/DDBJ whole genome shotgun (WGS) entry which is preliminary data.</text>
</comment>
<feature type="signal peptide" evidence="1">
    <location>
        <begin position="1"/>
        <end position="23"/>
    </location>
</feature>
<evidence type="ECO:0000256" key="1">
    <source>
        <dbReference type="SAM" id="SignalP"/>
    </source>
</evidence>
<proteinExistence type="predicted"/>
<accession>A0A9Q0MDL8</accession>
<keyword evidence="1" id="KW-0732">Signal</keyword>
<keyword evidence="3" id="KW-1185">Reference proteome</keyword>